<dbReference type="Pfam" id="PF07352">
    <property type="entry name" value="Phage_Mu_Gam"/>
    <property type="match status" value="1"/>
</dbReference>
<reference evidence="1 2" key="1">
    <citation type="submission" date="2018-08" db="EMBL/GenBank/DDBJ databases">
        <title>Fulvimarina sp. 85, whole genome shotgun sequence.</title>
        <authorList>
            <person name="Tuo L."/>
        </authorList>
    </citation>
    <scope>NUCLEOTIDE SEQUENCE [LARGE SCALE GENOMIC DNA]</scope>
    <source>
        <strain evidence="1 2">85</strain>
    </source>
</reference>
<keyword evidence="2" id="KW-1185">Reference proteome</keyword>
<evidence type="ECO:0000313" key="1">
    <source>
        <dbReference type="EMBL" id="RFC63625.1"/>
    </source>
</evidence>
<gene>
    <name evidence="1" type="ORF">DYI37_11510</name>
</gene>
<comment type="caution">
    <text evidence="1">The sequence shown here is derived from an EMBL/GenBank/DDBJ whole genome shotgun (WGS) entry which is preliminary data.</text>
</comment>
<dbReference type="EMBL" id="QURL01000004">
    <property type="protein sequence ID" value="RFC63625.1"/>
    <property type="molecule type" value="Genomic_DNA"/>
</dbReference>
<accession>A0A371X313</accession>
<dbReference type="Gene3D" id="1.20.5.170">
    <property type="match status" value="1"/>
</dbReference>
<dbReference type="InterPro" id="IPR009951">
    <property type="entry name" value="Host-nuc_inhib_Gam"/>
</dbReference>
<dbReference type="OrthoDB" id="8141487at2"/>
<organism evidence="1 2">
    <name type="scientific">Fulvimarina endophytica</name>
    <dbReference type="NCBI Taxonomy" id="2293836"/>
    <lineage>
        <taxon>Bacteria</taxon>
        <taxon>Pseudomonadati</taxon>
        <taxon>Pseudomonadota</taxon>
        <taxon>Alphaproteobacteria</taxon>
        <taxon>Hyphomicrobiales</taxon>
        <taxon>Aurantimonadaceae</taxon>
        <taxon>Fulvimarina</taxon>
    </lineage>
</organism>
<name>A0A371X313_9HYPH</name>
<proteinExistence type="predicted"/>
<dbReference type="AlphaFoldDB" id="A0A371X313"/>
<dbReference type="GO" id="GO:0042262">
    <property type="term" value="P:DNA protection"/>
    <property type="evidence" value="ECO:0007669"/>
    <property type="project" value="InterPro"/>
</dbReference>
<evidence type="ECO:0000313" key="2">
    <source>
        <dbReference type="Proteomes" id="UP000264310"/>
    </source>
</evidence>
<sequence>MAKKTRAKSKAIARVPQSRQEAVDMIGRVGELRRAIEAGKAAGDESLKSIAAETEERLEPLRAELAELEQGVQTWSEANRASLTNNGRVKSADLGTGKILWRLRPRKVTVRGVETVLESIKALGLARFVRTKEEINKDAMLADPVAASAIQGVSISSEGEDFAIEPAELAVADRQVA</sequence>
<dbReference type="SUPFAM" id="SSF161266">
    <property type="entry name" value="Gam-like"/>
    <property type="match status" value="1"/>
</dbReference>
<dbReference type="GO" id="GO:0003690">
    <property type="term" value="F:double-stranded DNA binding"/>
    <property type="evidence" value="ECO:0007669"/>
    <property type="project" value="InterPro"/>
</dbReference>
<dbReference type="RefSeq" id="WP_116683355.1">
    <property type="nucleotide sequence ID" value="NZ_QURL01000004.1"/>
</dbReference>
<protein>
    <submittedName>
        <fullName evidence="1">Nuclease inhibitor protein</fullName>
    </submittedName>
</protein>
<dbReference type="Proteomes" id="UP000264310">
    <property type="component" value="Unassembled WGS sequence"/>
</dbReference>